<organism evidence="7 8">
    <name type="scientific">Parascaris univalens</name>
    <name type="common">Nematode worm</name>
    <dbReference type="NCBI Taxonomy" id="6257"/>
    <lineage>
        <taxon>Eukaryota</taxon>
        <taxon>Metazoa</taxon>
        <taxon>Ecdysozoa</taxon>
        <taxon>Nematoda</taxon>
        <taxon>Chromadorea</taxon>
        <taxon>Rhabditida</taxon>
        <taxon>Spirurina</taxon>
        <taxon>Ascaridomorpha</taxon>
        <taxon>Ascaridoidea</taxon>
        <taxon>Ascarididae</taxon>
        <taxon>Parascaris</taxon>
    </lineage>
</organism>
<dbReference type="Pfam" id="PF03522">
    <property type="entry name" value="SLC12"/>
    <property type="match status" value="1"/>
</dbReference>
<feature type="compositionally biased region" description="Polar residues" evidence="5">
    <location>
        <begin position="270"/>
        <end position="281"/>
    </location>
</feature>
<keyword evidence="7" id="KW-1185">Reference proteome</keyword>
<evidence type="ECO:0000256" key="5">
    <source>
        <dbReference type="SAM" id="MobiDB-lite"/>
    </source>
</evidence>
<accession>A0A915CG99</accession>
<evidence type="ECO:0000256" key="4">
    <source>
        <dbReference type="ARBA" id="ARBA00023136"/>
    </source>
</evidence>
<evidence type="ECO:0000256" key="1">
    <source>
        <dbReference type="ARBA" id="ARBA00004141"/>
    </source>
</evidence>
<dbReference type="GO" id="GO:0016020">
    <property type="term" value="C:membrane"/>
    <property type="evidence" value="ECO:0007669"/>
    <property type="project" value="UniProtKB-SubCell"/>
</dbReference>
<keyword evidence="4" id="KW-0472">Membrane</keyword>
<dbReference type="PANTHER" id="PTHR11827:SF72">
    <property type="entry name" value="GH08340P"/>
    <property type="match status" value="1"/>
</dbReference>
<dbReference type="InterPro" id="IPR018491">
    <property type="entry name" value="SLC12_C"/>
</dbReference>
<evidence type="ECO:0000259" key="6">
    <source>
        <dbReference type="Pfam" id="PF03522"/>
    </source>
</evidence>
<reference evidence="8" key="1">
    <citation type="submission" date="2022-11" db="UniProtKB">
        <authorList>
            <consortium name="WormBaseParasite"/>
        </authorList>
    </citation>
    <scope>IDENTIFICATION</scope>
</reference>
<dbReference type="Proteomes" id="UP000887569">
    <property type="component" value="Unplaced"/>
</dbReference>
<evidence type="ECO:0000313" key="8">
    <source>
        <dbReference type="WBParaSite" id="PgR151_g002_t02"/>
    </source>
</evidence>
<feature type="region of interest" description="Disordered" evidence="5">
    <location>
        <begin position="269"/>
        <end position="297"/>
    </location>
</feature>
<evidence type="ECO:0000256" key="2">
    <source>
        <dbReference type="ARBA" id="ARBA00022692"/>
    </source>
</evidence>
<sequence length="359" mass="40302">MTWSDIFAGLRVNLACYILRWVEAHMDMNKYWYPKILILHLDENKEWLVDCQKLIAVAEWIKEGAVITIVALLCEGRIQDPDTPQYLRTVNDAVRKMIGESCLNAHQLVVSYEKLDELNETASAVIQCSGFGILNPNTIILEFPKCGKAANFVNPGQGELWSCIASTVDKYLIVCKGDLWKPVPSSLTSTIDLWWIVEDDDYILSFVYLISRSNRWTFTKLRIFALIKENEIAVAKDSVEKRIHDAKLYADSTDFKAMPVDDLSAYGSAETKSANRSSDPSHSLGPERSHAATPSIDATISPSLNNIIRVKSANADLILVNLPRARMGTSASRLLLSLEMIGDHLPRIIAFRPPIRKHV</sequence>
<keyword evidence="3" id="KW-1133">Transmembrane helix</keyword>
<dbReference type="GO" id="GO:0015377">
    <property type="term" value="F:chloride:monoatomic cation symporter activity"/>
    <property type="evidence" value="ECO:0007669"/>
    <property type="project" value="InterPro"/>
</dbReference>
<keyword evidence="2" id="KW-0812">Transmembrane</keyword>
<dbReference type="AlphaFoldDB" id="A0A915CG99"/>
<evidence type="ECO:0000313" key="7">
    <source>
        <dbReference type="Proteomes" id="UP000887569"/>
    </source>
</evidence>
<protein>
    <submittedName>
        <fullName evidence="8">SH2 domain-containing protein</fullName>
    </submittedName>
</protein>
<proteinExistence type="predicted"/>
<dbReference type="InterPro" id="IPR004842">
    <property type="entry name" value="SLC12A_fam"/>
</dbReference>
<dbReference type="WBParaSite" id="PgR151_g002_t02">
    <property type="protein sequence ID" value="PgR151_g002_t02"/>
    <property type="gene ID" value="PgR151_g002"/>
</dbReference>
<comment type="subcellular location">
    <subcellularLocation>
        <location evidence="1">Membrane</location>
        <topology evidence="1">Multi-pass membrane protein</topology>
    </subcellularLocation>
</comment>
<name>A0A915CG99_PARUN</name>
<evidence type="ECO:0000256" key="3">
    <source>
        <dbReference type="ARBA" id="ARBA00022989"/>
    </source>
</evidence>
<dbReference type="PANTHER" id="PTHR11827">
    <property type="entry name" value="SOLUTE CARRIER FAMILY 12, CATION COTRANSPORTERS"/>
    <property type="match status" value="1"/>
</dbReference>
<feature type="domain" description="SLC12A transporter C-terminal" evidence="6">
    <location>
        <begin position="189"/>
        <end position="349"/>
    </location>
</feature>